<evidence type="ECO:0000313" key="1">
    <source>
        <dbReference type="EMBL" id="KFB50031.1"/>
    </source>
</evidence>
<protein>
    <submittedName>
        <fullName evidence="1 2">Uncharacterized protein</fullName>
    </submittedName>
</protein>
<proteinExistence type="predicted"/>
<reference evidence="2" key="2">
    <citation type="submission" date="2020-05" db="UniProtKB">
        <authorList>
            <consortium name="EnsemblMetazoa"/>
        </authorList>
    </citation>
    <scope>IDENTIFICATION</scope>
</reference>
<name>A0A084WII7_ANOSI</name>
<dbReference type="EMBL" id="KE525347">
    <property type="protein sequence ID" value="KFB50031.1"/>
    <property type="molecule type" value="Genomic_DNA"/>
</dbReference>
<dbReference type="VEuPathDB" id="VectorBase:ASIC018075"/>
<sequence length="175" mass="20068">METLRDIESGFGHEPAILCPPQRFPPLPSKGLLRSNQRAVRARLNKFQVTPKALRWWSITGSSSNDYFVFFFRHPNVCDLVTLIYRPRPETPRSASQMKYPGLFAGAIRRIGKKRYHDTTTRLAPVTISMAITFPSWGLQDQHRVYMRVAEGRLNKIAGMARAVKQNTKLWPQEG</sequence>
<reference evidence="1 3" key="1">
    <citation type="journal article" date="2014" name="BMC Genomics">
        <title>Genome sequence of Anopheles sinensis provides insight into genetics basis of mosquito competence for malaria parasites.</title>
        <authorList>
            <person name="Zhou D."/>
            <person name="Zhang D."/>
            <person name="Ding G."/>
            <person name="Shi L."/>
            <person name="Hou Q."/>
            <person name="Ye Y."/>
            <person name="Xu Y."/>
            <person name="Zhou H."/>
            <person name="Xiong C."/>
            <person name="Li S."/>
            <person name="Yu J."/>
            <person name="Hong S."/>
            <person name="Yu X."/>
            <person name="Zou P."/>
            <person name="Chen C."/>
            <person name="Chang X."/>
            <person name="Wang W."/>
            <person name="Lv Y."/>
            <person name="Sun Y."/>
            <person name="Ma L."/>
            <person name="Shen B."/>
            <person name="Zhu C."/>
        </authorList>
    </citation>
    <scope>NUCLEOTIDE SEQUENCE [LARGE SCALE GENOMIC DNA]</scope>
</reference>
<evidence type="ECO:0000313" key="3">
    <source>
        <dbReference type="Proteomes" id="UP000030765"/>
    </source>
</evidence>
<organism evidence="1">
    <name type="scientific">Anopheles sinensis</name>
    <name type="common">Mosquito</name>
    <dbReference type="NCBI Taxonomy" id="74873"/>
    <lineage>
        <taxon>Eukaryota</taxon>
        <taxon>Metazoa</taxon>
        <taxon>Ecdysozoa</taxon>
        <taxon>Arthropoda</taxon>
        <taxon>Hexapoda</taxon>
        <taxon>Insecta</taxon>
        <taxon>Pterygota</taxon>
        <taxon>Neoptera</taxon>
        <taxon>Endopterygota</taxon>
        <taxon>Diptera</taxon>
        <taxon>Nematocera</taxon>
        <taxon>Culicoidea</taxon>
        <taxon>Culicidae</taxon>
        <taxon>Anophelinae</taxon>
        <taxon>Anopheles</taxon>
    </lineage>
</organism>
<keyword evidence="3" id="KW-1185">Reference proteome</keyword>
<gene>
    <name evidence="1" type="ORF">ZHAS_00018075</name>
</gene>
<dbReference type="EnsemblMetazoa" id="ASIC018075-RA">
    <property type="protein sequence ID" value="ASIC018075-PA"/>
    <property type="gene ID" value="ASIC018075"/>
</dbReference>
<dbReference type="AlphaFoldDB" id="A0A084WII7"/>
<dbReference type="Proteomes" id="UP000030765">
    <property type="component" value="Unassembled WGS sequence"/>
</dbReference>
<evidence type="ECO:0000313" key="2">
    <source>
        <dbReference type="EnsemblMetazoa" id="ASIC018075-PA"/>
    </source>
</evidence>
<dbReference type="EMBL" id="ATLV01023934">
    <property type="status" value="NOT_ANNOTATED_CDS"/>
    <property type="molecule type" value="Genomic_DNA"/>
</dbReference>
<accession>A0A084WII7</accession>